<evidence type="ECO:0000313" key="5">
    <source>
        <dbReference type="Proteomes" id="UP000093412"/>
    </source>
</evidence>
<feature type="compositionally biased region" description="Low complexity" evidence="1">
    <location>
        <begin position="80"/>
        <end position="105"/>
    </location>
</feature>
<name>A0A161XJQ8_9CELL</name>
<protein>
    <submittedName>
        <fullName evidence="2">Uncharacterized protein</fullName>
    </submittedName>
</protein>
<gene>
    <name evidence="3" type="ORF">OERS_39690</name>
    <name evidence="2" type="ORF">OJAG_02630</name>
</gene>
<reference evidence="3 5" key="2">
    <citation type="submission" date="2016-06" db="EMBL/GenBank/DDBJ databases">
        <title>Genome sequence of Oerskovia enterophila DSM 43852.</title>
        <authorList>
            <person name="Poehlein A."/>
            <person name="Jag V."/>
            <person name="Bengelsdorf F.R."/>
            <person name="Daniel R."/>
            <person name="Duerre P."/>
        </authorList>
    </citation>
    <scope>NUCLEOTIDE SEQUENCE [LARGE SCALE GENOMIC DNA]</scope>
    <source>
        <strain evidence="3 5">DSM 43852</strain>
    </source>
</reference>
<sequence length="105" mass="10030">MDARRIWVATGTLGVLGVGFGATMAAAEDDVGQDPAAVVERAADGTTTARATSATPSPSDLDPSSATTSVTAGSPTSADSANTAPSPVTPASPASAQTSPSAATP</sequence>
<evidence type="ECO:0000313" key="3">
    <source>
        <dbReference type="EMBL" id="OCI29347.1"/>
    </source>
</evidence>
<dbReference type="STRING" id="43678.OJAG_02630"/>
<comment type="caution">
    <text evidence="2">The sequence shown here is derived from an EMBL/GenBank/DDBJ whole genome shotgun (WGS) entry which is preliminary data.</text>
</comment>
<keyword evidence="5" id="KW-1185">Reference proteome</keyword>
<dbReference type="AlphaFoldDB" id="A0A161XJQ8"/>
<dbReference type="Proteomes" id="UP000093412">
    <property type="component" value="Unassembled WGS sequence"/>
</dbReference>
<feature type="compositionally biased region" description="Polar residues" evidence="1">
    <location>
        <begin position="62"/>
        <end position="79"/>
    </location>
</feature>
<dbReference type="RefSeq" id="WP_056653701.1">
    <property type="nucleotide sequence ID" value="NZ_LRIE01000032.1"/>
</dbReference>
<evidence type="ECO:0000313" key="4">
    <source>
        <dbReference type="Proteomes" id="UP000076447"/>
    </source>
</evidence>
<proteinExistence type="predicted"/>
<evidence type="ECO:0000256" key="1">
    <source>
        <dbReference type="SAM" id="MobiDB-lite"/>
    </source>
</evidence>
<reference evidence="2 4" key="1">
    <citation type="submission" date="2016-01" db="EMBL/GenBank/DDBJ databases">
        <title>Genome sequence of Oerskovia enterophila VJag, an agar and cellulose degrading bacterium.</title>
        <authorList>
            <person name="Poehlein A."/>
            <person name="Jag V."/>
            <person name="Bengelsdorf F."/>
            <person name="Duerre P."/>
            <person name="Daniel R."/>
        </authorList>
    </citation>
    <scope>NUCLEOTIDE SEQUENCE [LARGE SCALE GENOMIC DNA]</scope>
    <source>
        <strain evidence="2 4">VJag</strain>
    </source>
</reference>
<dbReference type="PATRIC" id="fig|43678.3.peg.278"/>
<evidence type="ECO:0000313" key="2">
    <source>
        <dbReference type="EMBL" id="KZM37017.1"/>
    </source>
</evidence>
<organism evidence="2 4">
    <name type="scientific">Oerskovia enterophila</name>
    <dbReference type="NCBI Taxonomy" id="43678"/>
    <lineage>
        <taxon>Bacteria</taxon>
        <taxon>Bacillati</taxon>
        <taxon>Actinomycetota</taxon>
        <taxon>Actinomycetes</taxon>
        <taxon>Micrococcales</taxon>
        <taxon>Cellulomonadaceae</taxon>
        <taxon>Oerskovia</taxon>
    </lineage>
</organism>
<dbReference type="EMBL" id="LRIE01000032">
    <property type="protein sequence ID" value="KZM37017.1"/>
    <property type="molecule type" value="Genomic_DNA"/>
</dbReference>
<feature type="compositionally biased region" description="Low complexity" evidence="1">
    <location>
        <begin position="44"/>
        <end position="60"/>
    </location>
</feature>
<dbReference type="Proteomes" id="UP000076447">
    <property type="component" value="Unassembled WGS sequence"/>
</dbReference>
<accession>A0A161XJQ8</accession>
<dbReference type="EMBL" id="MAQA01000083">
    <property type="protein sequence ID" value="OCI29347.1"/>
    <property type="molecule type" value="Genomic_DNA"/>
</dbReference>
<feature type="region of interest" description="Disordered" evidence="1">
    <location>
        <begin position="30"/>
        <end position="105"/>
    </location>
</feature>